<reference evidence="2 3" key="1">
    <citation type="journal article" date="2014" name="BMC Genomics">
        <title>Comparative genomics of the major fungal agents of human and animal Sporotrichosis: Sporothrix schenckii and Sporothrix brasiliensis.</title>
        <authorList>
            <person name="Teixeira M.M."/>
            <person name="de Almeida L.G."/>
            <person name="Kubitschek-Barreira P."/>
            <person name="Alves F.L."/>
            <person name="Kioshima E.S."/>
            <person name="Abadio A.K."/>
            <person name="Fernandes L."/>
            <person name="Derengowski L.S."/>
            <person name="Ferreira K.S."/>
            <person name="Souza R.C."/>
            <person name="Ruiz J.C."/>
            <person name="de Andrade N.C."/>
            <person name="Paes H.C."/>
            <person name="Nicola A.M."/>
            <person name="Albuquerque P."/>
            <person name="Gerber A.L."/>
            <person name="Martins V.P."/>
            <person name="Peconick L.D."/>
            <person name="Neto A.V."/>
            <person name="Chaucanez C.B."/>
            <person name="Silva P.A."/>
            <person name="Cunha O.L."/>
            <person name="de Oliveira F.F."/>
            <person name="dos Santos T.C."/>
            <person name="Barros A.L."/>
            <person name="Soares M.A."/>
            <person name="de Oliveira L.M."/>
            <person name="Marini M.M."/>
            <person name="Villalobos-Duno H."/>
            <person name="Cunha M.M."/>
            <person name="de Hoog S."/>
            <person name="da Silveira J.F."/>
            <person name="Henrissat B."/>
            <person name="Nino-Vega G.A."/>
            <person name="Cisalpino P.S."/>
            <person name="Mora-Montes H.M."/>
            <person name="Almeida S.R."/>
            <person name="Stajich J.E."/>
            <person name="Lopes-Bezerra L.M."/>
            <person name="Vasconcelos A.T."/>
            <person name="Felipe M.S."/>
        </authorList>
    </citation>
    <scope>NUCLEOTIDE SEQUENCE [LARGE SCALE GENOMIC DNA]</scope>
    <source>
        <strain evidence="2 3">1099-18</strain>
    </source>
</reference>
<evidence type="ECO:0000256" key="1">
    <source>
        <dbReference type="SAM" id="MobiDB-lite"/>
    </source>
</evidence>
<feature type="compositionally biased region" description="Acidic residues" evidence="1">
    <location>
        <begin position="661"/>
        <end position="676"/>
    </location>
</feature>
<dbReference type="GeneID" id="27670234"/>
<protein>
    <recommendedName>
        <fullName evidence="4">AAA+ ATPase domain-containing protein</fullName>
    </recommendedName>
</protein>
<feature type="compositionally biased region" description="Basic and acidic residues" evidence="1">
    <location>
        <begin position="128"/>
        <end position="141"/>
    </location>
</feature>
<name>A0A0F2M6D9_SPOSC</name>
<feature type="region of interest" description="Disordered" evidence="1">
    <location>
        <begin position="1"/>
        <end position="93"/>
    </location>
</feature>
<dbReference type="InterPro" id="IPR027417">
    <property type="entry name" value="P-loop_NTPase"/>
</dbReference>
<dbReference type="Gene3D" id="3.40.50.300">
    <property type="entry name" value="P-loop containing nucleotide triphosphate hydrolases"/>
    <property type="match status" value="2"/>
</dbReference>
<dbReference type="PANTHER" id="PTHR43392">
    <property type="entry name" value="AAA-TYPE ATPASE FAMILY PROTEIN / ANKYRIN REPEAT FAMILY PROTEIN"/>
    <property type="match status" value="1"/>
</dbReference>
<feature type="compositionally biased region" description="Basic and acidic residues" evidence="1">
    <location>
        <begin position="75"/>
        <end position="93"/>
    </location>
</feature>
<evidence type="ECO:0008006" key="4">
    <source>
        <dbReference type="Google" id="ProtNLM"/>
    </source>
</evidence>
<dbReference type="AlphaFoldDB" id="A0A0F2M6D9"/>
<dbReference type="Proteomes" id="UP000033710">
    <property type="component" value="Unassembled WGS sequence"/>
</dbReference>
<dbReference type="InterPro" id="IPR050773">
    <property type="entry name" value="CbxX/CfxQ_RuBisCO_ESX"/>
</dbReference>
<feature type="region of interest" description="Disordered" evidence="1">
    <location>
        <begin position="653"/>
        <end position="681"/>
    </location>
</feature>
<dbReference type="KEGG" id="ssck:SPSK_08357"/>
<feature type="region of interest" description="Disordered" evidence="1">
    <location>
        <begin position="109"/>
        <end position="191"/>
    </location>
</feature>
<dbReference type="VEuPathDB" id="FungiDB:SPSK_08357"/>
<evidence type="ECO:0000313" key="2">
    <source>
        <dbReference type="EMBL" id="KJR85258.1"/>
    </source>
</evidence>
<dbReference type="OrthoDB" id="2423195at2759"/>
<dbReference type="RefSeq" id="XP_016587934.1">
    <property type="nucleotide sequence ID" value="XM_016734957.1"/>
</dbReference>
<dbReference type="GO" id="GO:0016887">
    <property type="term" value="F:ATP hydrolysis activity"/>
    <property type="evidence" value="ECO:0007669"/>
    <property type="project" value="TreeGrafter"/>
</dbReference>
<dbReference type="EMBL" id="AXCR01000007">
    <property type="protein sequence ID" value="KJR85258.1"/>
    <property type="molecule type" value="Genomic_DNA"/>
</dbReference>
<reference evidence="2 3" key="2">
    <citation type="journal article" date="2015" name="Eukaryot. Cell">
        <title>Asexual propagation of a virulent clone complex in a human and feline outbreak of sporotrichosis.</title>
        <authorList>
            <person name="Teixeira Mde M."/>
            <person name="Rodrigues A.M."/>
            <person name="Tsui C.K."/>
            <person name="de Almeida L.G."/>
            <person name="Van Diepeningen A.D."/>
            <person name="van den Ende B.G."/>
            <person name="Fernandes G.F."/>
            <person name="Kano R."/>
            <person name="Hamelin R.C."/>
            <person name="Lopes-Bezerra L.M."/>
            <person name="Vasconcelos A.T."/>
            <person name="de Hoog S."/>
            <person name="de Camargo Z.P."/>
            <person name="Felipe M.S."/>
        </authorList>
    </citation>
    <scope>NUCLEOTIDE SEQUENCE [LARGE SCALE GENOMIC DNA]</scope>
    <source>
        <strain evidence="2 3">1099-18</strain>
    </source>
</reference>
<dbReference type="SUPFAM" id="SSF52540">
    <property type="entry name" value="P-loop containing nucleoside triphosphate hydrolases"/>
    <property type="match status" value="2"/>
</dbReference>
<organism evidence="2 3">
    <name type="scientific">Sporothrix schenckii 1099-18</name>
    <dbReference type="NCBI Taxonomy" id="1397361"/>
    <lineage>
        <taxon>Eukaryota</taxon>
        <taxon>Fungi</taxon>
        <taxon>Dikarya</taxon>
        <taxon>Ascomycota</taxon>
        <taxon>Pezizomycotina</taxon>
        <taxon>Sordariomycetes</taxon>
        <taxon>Sordariomycetidae</taxon>
        <taxon>Ophiostomatales</taxon>
        <taxon>Ophiostomataceae</taxon>
        <taxon>Sporothrix</taxon>
    </lineage>
</organism>
<dbReference type="PANTHER" id="PTHR43392:SF2">
    <property type="entry name" value="AAA-TYPE ATPASE FAMILY PROTEIN _ ANKYRIN REPEAT FAMILY PROTEIN"/>
    <property type="match status" value="1"/>
</dbReference>
<feature type="region of interest" description="Disordered" evidence="1">
    <location>
        <begin position="838"/>
        <end position="879"/>
    </location>
</feature>
<proteinExistence type="predicted"/>
<evidence type="ECO:0000313" key="3">
    <source>
        <dbReference type="Proteomes" id="UP000033710"/>
    </source>
</evidence>
<feature type="compositionally biased region" description="Basic residues" evidence="1">
    <location>
        <begin position="35"/>
        <end position="48"/>
    </location>
</feature>
<gene>
    <name evidence="2" type="ORF">SPSK_08357</name>
</gene>
<comment type="caution">
    <text evidence="2">The sequence shown here is derived from an EMBL/GenBank/DDBJ whole genome shotgun (WGS) entry which is preliminary data.</text>
</comment>
<accession>A0A0F2M6D9</accession>
<sequence length="1208" mass="135321">MSFLRSRSSRVDRLTVPGGLAQPKPFEPSEELPRKNIRRTRTRSRSRKLHIESSEDESTSSIDRVLERRLRRGRPRQEDDMRHLKIGRDRSRPDKASNVVYSLLQNTSVSQQEALRRQREIPYYSGSESDKDREESKERKSTRATSRGPPKGDAGSGTGSDTVVRSHPGLDGQKTHQEPPTPPGPATTTALSDWQPEQMYNPFSIVPIYPVLSELLGDVRDKSPTRILWLQKRAAGMEGSEVMERIMGLFGLEGFKKHCLSLYERIVSVPVPLRPSEAGNTDIFIEGNESAGQDLAALRYRELLVSLQVIPRPSLIHYFTEEPASFATALQTVNKTLVQNVDSPSKKSMVLVYHADTSSDQAQLVNTIEQAPWKSNGPENDWHIVWIGVGTSSRGGKFGNLQSTVPTVHAEDLTFTELCHGLCFLLGFGDSLSLQVEDGPSGNVISKTIERIIRGHRYRGAWQQWTTLESSARMLRQRRLRPYWTTTGAITIAALESADHYYGSCHLLGEKPWEVRARVSEYEQLMQMVGLDGVKANVTALVESEQRNQQQRLYNNETRLSRYQRAALHRCFVGPPGTGRRTVAKLYARILWRLGLVEGMETVTLSLASLNGLTRQDIERHVHNAFTDTKNVGVVIVEDICINGLGFAVQETSNNAKREDSDEEDSNGDEQDDGGDIDAIHDKLPPQAVRHRNHEIRPFIFDLLAKRVKTLDVQDTGPVLVLVGLATQSSGANLARLPLQLTDSKRDMDSSHASISSSLRQLFLRTTQTISLRPYSVGELSLLLERRLSRQHGQPWPMYKADLRAMRIARLRPSFDNICFVERVALHAMRFEASRASTLDDMPSDEGDSWHRRSESSSSTVPSNNDAKIAQRSSGRVSSSPTVRNLFGLGHIVHLFETIDTTATHLTQGQLEDPRPHIPYLFLFSGPPGSGKTLVLNKILVPLYFTLGLVDKQEVVSCNTSELMYPRSQSNIGNGLGHAKDIMRVSEVQVKRMMAFAFGKVLHIRGHKNTDDTRHLTDDKGEDPTACRDKILAYITELLEADGHLWTHNLVVVFEEDSATSEAVSASTASLATGPFTQLRFPAISTANVILSILQEKVATAFIELPVLWKPNLTSTDSNLDAVVKKRLESMLEHIAQRPAFSGRELDVLAKDIVRYTYSQWMPHPLLADKSKEGDSSRQPGPIWLTVSHLIVILNQRYPDQPWKQSEF</sequence>